<evidence type="ECO:0000256" key="2">
    <source>
        <dbReference type="ARBA" id="ARBA00022723"/>
    </source>
</evidence>
<evidence type="ECO:0000256" key="7">
    <source>
        <dbReference type="SAM" id="Phobius"/>
    </source>
</evidence>
<dbReference type="SUPFAM" id="SSF144232">
    <property type="entry name" value="HIT/MYND zinc finger-like"/>
    <property type="match status" value="1"/>
</dbReference>
<protein>
    <recommendedName>
        <fullName evidence="8">MYND-type domain-containing protein</fullName>
    </recommendedName>
</protein>
<keyword evidence="10" id="KW-1185">Reference proteome</keyword>
<sequence>MLQPREADVPALFVVFIVLPVIAYFLLGRWHDSVSKKTRVGVLGQKAAEEAFKVETMACPDVILPGPSLRPMPYLRSVPSLRSEYHECATCRGPAKTRCSRCKSVRYCSGKCQIIHWRQGHKQTCQQWHVNGGSNSGGLSPTESSEQMPFLTNLNSPLPGGDSHLHDMNFDTVSEPSFATTDSYILDTDLFLTDRSNMNESNQSLLSIVNSASVASCEKSNYSVDEETNSSEILSANKGPYSSATESLQRSKSSCKYSGRGNAIYMKPPYPPGKVVSSQKTQEVLASYQYNVHQKNTSCKNEQRSAKSSVSTNNNLQGCTGISKLGASKVEVLKKPSKFLKTSLVGLINDNKRSKEFQVLFCYEDLVKFFQYEVRGISPRGLFNCGNSCYANAVLQCLMCTKPLMIHLLLRLHSKDCNTKPITFAPSVLLSAQGKSNNTVVYSCPSYTLLSSYRLLKELVSYVRT</sequence>
<evidence type="ECO:0000256" key="3">
    <source>
        <dbReference type="ARBA" id="ARBA00022771"/>
    </source>
</evidence>
<dbReference type="FunFam" id="6.10.140.2220:FF:000006">
    <property type="entry name" value="Ubiquitin carboxyl-terminal hydrolase 15"/>
    <property type="match status" value="1"/>
</dbReference>
<keyword evidence="7" id="KW-0812">Transmembrane</keyword>
<reference evidence="9 10" key="1">
    <citation type="submission" date="2017-09" db="EMBL/GenBank/DDBJ databases">
        <authorList>
            <consortium name="International Durum Wheat Genome Sequencing Consortium (IDWGSC)"/>
            <person name="Milanesi L."/>
        </authorList>
    </citation>
    <scope>NUCLEOTIDE SEQUENCE [LARGE SCALE GENOMIC DNA]</scope>
    <source>
        <strain evidence="10">cv. Svevo</strain>
    </source>
</reference>
<proteinExistence type="inferred from homology"/>
<dbReference type="PROSITE" id="PS50865">
    <property type="entry name" value="ZF_MYND_2"/>
    <property type="match status" value="1"/>
</dbReference>
<dbReference type="GO" id="GO:0004843">
    <property type="term" value="F:cysteine-type deubiquitinase activity"/>
    <property type="evidence" value="ECO:0007669"/>
    <property type="project" value="InterPro"/>
</dbReference>
<keyword evidence="7" id="KW-0472">Membrane</keyword>
<name>A0A9R0Y0P1_TRITD</name>
<dbReference type="InterPro" id="IPR001394">
    <property type="entry name" value="Peptidase_C19_UCH"/>
</dbReference>
<dbReference type="PROSITE" id="PS00972">
    <property type="entry name" value="USP_1"/>
    <property type="match status" value="1"/>
</dbReference>
<evidence type="ECO:0000256" key="1">
    <source>
        <dbReference type="ARBA" id="ARBA00009085"/>
    </source>
</evidence>
<dbReference type="GO" id="GO:0016579">
    <property type="term" value="P:protein deubiquitination"/>
    <property type="evidence" value="ECO:0007669"/>
    <property type="project" value="InterPro"/>
</dbReference>
<evidence type="ECO:0000259" key="8">
    <source>
        <dbReference type="PROSITE" id="PS50865"/>
    </source>
</evidence>
<dbReference type="InterPro" id="IPR038765">
    <property type="entry name" value="Papain-like_cys_pep_sf"/>
</dbReference>
<dbReference type="GO" id="GO:0008270">
    <property type="term" value="F:zinc ion binding"/>
    <property type="evidence" value="ECO:0007669"/>
    <property type="project" value="UniProtKB-KW"/>
</dbReference>
<organism evidence="9 10">
    <name type="scientific">Triticum turgidum subsp. durum</name>
    <name type="common">Durum wheat</name>
    <name type="synonym">Triticum durum</name>
    <dbReference type="NCBI Taxonomy" id="4567"/>
    <lineage>
        <taxon>Eukaryota</taxon>
        <taxon>Viridiplantae</taxon>
        <taxon>Streptophyta</taxon>
        <taxon>Embryophyta</taxon>
        <taxon>Tracheophyta</taxon>
        <taxon>Spermatophyta</taxon>
        <taxon>Magnoliopsida</taxon>
        <taxon>Liliopsida</taxon>
        <taxon>Poales</taxon>
        <taxon>Poaceae</taxon>
        <taxon>BOP clade</taxon>
        <taxon>Pooideae</taxon>
        <taxon>Triticodae</taxon>
        <taxon>Triticeae</taxon>
        <taxon>Triticinae</taxon>
        <taxon>Triticum</taxon>
    </lineage>
</organism>
<feature type="domain" description="MYND-type" evidence="8">
    <location>
        <begin position="88"/>
        <end position="125"/>
    </location>
</feature>
<evidence type="ECO:0000313" key="10">
    <source>
        <dbReference type="Proteomes" id="UP000324705"/>
    </source>
</evidence>
<dbReference type="SUPFAM" id="SSF54001">
    <property type="entry name" value="Cysteine proteinases"/>
    <property type="match status" value="1"/>
</dbReference>
<dbReference type="Pfam" id="PF00443">
    <property type="entry name" value="UCH"/>
    <property type="match status" value="1"/>
</dbReference>
<keyword evidence="3 5" id="KW-0863">Zinc-finger</keyword>
<dbReference type="Gene3D" id="3.90.70.10">
    <property type="entry name" value="Cysteine proteinases"/>
    <property type="match status" value="1"/>
</dbReference>
<feature type="compositionally biased region" description="Polar residues" evidence="6">
    <location>
        <begin position="230"/>
        <end position="252"/>
    </location>
</feature>
<dbReference type="InterPro" id="IPR002893">
    <property type="entry name" value="Znf_MYND"/>
</dbReference>
<gene>
    <name evidence="9" type="ORF">TRITD_6Av1G097330</name>
</gene>
<dbReference type="EMBL" id="LT934121">
    <property type="protein sequence ID" value="VAI45907.1"/>
    <property type="molecule type" value="Genomic_DNA"/>
</dbReference>
<dbReference type="InterPro" id="IPR018200">
    <property type="entry name" value="USP_CS"/>
</dbReference>
<keyword evidence="2" id="KW-0479">Metal-binding</keyword>
<dbReference type="Pfam" id="PF01753">
    <property type="entry name" value="zf-MYND"/>
    <property type="match status" value="1"/>
</dbReference>
<evidence type="ECO:0000256" key="5">
    <source>
        <dbReference type="PROSITE-ProRule" id="PRU00134"/>
    </source>
</evidence>
<keyword evidence="7" id="KW-1133">Transmembrane helix</keyword>
<evidence type="ECO:0000313" key="9">
    <source>
        <dbReference type="EMBL" id="VAI45907.1"/>
    </source>
</evidence>
<feature type="transmembrane region" description="Helical" evidence="7">
    <location>
        <begin position="12"/>
        <end position="30"/>
    </location>
</feature>
<feature type="region of interest" description="Disordered" evidence="6">
    <location>
        <begin position="226"/>
        <end position="252"/>
    </location>
</feature>
<dbReference type="AlphaFoldDB" id="A0A9R0Y0P1"/>
<keyword evidence="4" id="KW-0862">Zinc</keyword>
<dbReference type="Proteomes" id="UP000324705">
    <property type="component" value="Chromosome 6A"/>
</dbReference>
<accession>A0A9R0Y0P1</accession>
<evidence type="ECO:0000256" key="6">
    <source>
        <dbReference type="SAM" id="MobiDB-lite"/>
    </source>
</evidence>
<dbReference type="Gramene" id="TRITD6Av1G097330.4">
    <property type="protein sequence ID" value="TRITD6Av1G097330.4"/>
    <property type="gene ID" value="TRITD6Av1G097330"/>
</dbReference>
<dbReference type="Gene3D" id="6.10.140.2220">
    <property type="match status" value="1"/>
</dbReference>
<comment type="similarity">
    <text evidence="1">Belongs to the peptidase C19 family.</text>
</comment>
<evidence type="ECO:0000256" key="4">
    <source>
        <dbReference type="ARBA" id="ARBA00022833"/>
    </source>
</evidence>